<dbReference type="Pfam" id="PF13439">
    <property type="entry name" value="Glyco_transf_4"/>
    <property type="match status" value="1"/>
</dbReference>
<feature type="domain" description="Glycosyltransferase subfamily 4-like N-terminal" evidence="2">
    <location>
        <begin position="21"/>
        <end position="177"/>
    </location>
</feature>
<dbReference type="InterPro" id="IPR028098">
    <property type="entry name" value="Glyco_trans_4-like_N"/>
</dbReference>
<evidence type="ECO:0000259" key="1">
    <source>
        <dbReference type="Pfam" id="PF00534"/>
    </source>
</evidence>
<dbReference type="Pfam" id="PF00534">
    <property type="entry name" value="Glycos_transf_1"/>
    <property type="match status" value="1"/>
</dbReference>
<dbReference type="Gene3D" id="3.40.50.2000">
    <property type="entry name" value="Glycogen Phosphorylase B"/>
    <property type="match status" value="2"/>
</dbReference>
<evidence type="ECO:0000313" key="4">
    <source>
        <dbReference type="Proteomes" id="UP001165678"/>
    </source>
</evidence>
<dbReference type="CDD" id="cd03801">
    <property type="entry name" value="GT4_PimA-like"/>
    <property type="match status" value="1"/>
</dbReference>
<dbReference type="Proteomes" id="UP001165678">
    <property type="component" value="Unassembled WGS sequence"/>
</dbReference>
<proteinExistence type="predicted"/>
<reference evidence="3" key="1">
    <citation type="submission" date="2022-11" db="EMBL/GenBank/DDBJ databases">
        <title>Larsenimonas rhizosphaerae sp. nov., isolated from a tidal mudflat.</title>
        <authorList>
            <person name="Lee S.D."/>
            <person name="Kim I.S."/>
        </authorList>
    </citation>
    <scope>NUCLEOTIDE SEQUENCE</scope>
    <source>
        <strain evidence="3">GH2-1</strain>
    </source>
</reference>
<name>A0AA42CTB1_9GAMM</name>
<evidence type="ECO:0000313" key="3">
    <source>
        <dbReference type="EMBL" id="MCX2523447.1"/>
    </source>
</evidence>
<dbReference type="SUPFAM" id="SSF53756">
    <property type="entry name" value="UDP-Glycosyltransferase/glycogen phosphorylase"/>
    <property type="match status" value="1"/>
</dbReference>
<dbReference type="RefSeq" id="WP_265895695.1">
    <property type="nucleotide sequence ID" value="NZ_JAPIVE010000001.1"/>
</dbReference>
<comment type="caution">
    <text evidence="3">The sequence shown here is derived from an EMBL/GenBank/DDBJ whole genome shotgun (WGS) entry which is preliminary data.</text>
</comment>
<sequence length="380" mass="42675">MKVCPDKTAAIAIRQVEKNTGASRNAFEQAAALQSLGYRVTILAERARPDLIRASGVRYVHCWRFPFKGAIRRFWFNRQVQCWARRHAPTLLVSHGDVETPDVVYMHNCVHLASQRINKAPLPRNHEVAAIHDHVLSRGRFRRVAVNSRLMGDELVSRYGIPDHQIEISYPGYDAHRFNPVSARAGREAVRQAMGVADHCFLVGLVTSGNFKKRNVDGLITLASVLLKQQEAFHFLIVGKDDPAPYQARIRQLGLEAHFSWRTTIDEVETLYGALDLFILPAHIEEFGRVALEAMACATPVMLSRYVGASELIADRWPDLVIDPDQVESHVSQILALLNDEARCRSTGEAMAELATHYSHEQQARKLVASFESLVDMPQG</sequence>
<accession>A0AA42CTB1</accession>
<feature type="domain" description="Glycosyl transferase family 1" evidence="1">
    <location>
        <begin position="211"/>
        <end position="350"/>
    </location>
</feature>
<dbReference type="InterPro" id="IPR001296">
    <property type="entry name" value="Glyco_trans_1"/>
</dbReference>
<organism evidence="3 4">
    <name type="scientific">Larsenimonas rhizosphaerae</name>
    <dbReference type="NCBI Taxonomy" id="2944682"/>
    <lineage>
        <taxon>Bacteria</taxon>
        <taxon>Pseudomonadati</taxon>
        <taxon>Pseudomonadota</taxon>
        <taxon>Gammaproteobacteria</taxon>
        <taxon>Oceanospirillales</taxon>
        <taxon>Halomonadaceae</taxon>
        <taxon>Larsenimonas</taxon>
    </lineage>
</organism>
<dbReference type="GO" id="GO:1901135">
    <property type="term" value="P:carbohydrate derivative metabolic process"/>
    <property type="evidence" value="ECO:0007669"/>
    <property type="project" value="UniProtKB-ARBA"/>
</dbReference>
<protein>
    <submittedName>
        <fullName evidence="3">Glycosyltransferase family 4 protein</fullName>
    </submittedName>
</protein>
<dbReference type="GO" id="GO:0016757">
    <property type="term" value="F:glycosyltransferase activity"/>
    <property type="evidence" value="ECO:0007669"/>
    <property type="project" value="InterPro"/>
</dbReference>
<dbReference type="EMBL" id="JAPIVE010000001">
    <property type="protein sequence ID" value="MCX2523447.1"/>
    <property type="molecule type" value="Genomic_DNA"/>
</dbReference>
<keyword evidence="4" id="KW-1185">Reference proteome</keyword>
<evidence type="ECO:0000259" key="2">
    <source>
        <dbReference type="Pfam" id="PF13439"/>
    </source>
</evidence>
<dbReference type="PANTHER" id="PTHR12526">
    <property type="entry name" value="GLYCOSYLTRANSFERASE"/>
    <property type="match status" value="1"/>
</dbReference>
<dbReference type="AlphaFoldDB" id="A0AA42CTB1"/>
<gene>
    <name evidence="3" type="ORF">OQ287_04270</name>
</gene>